<feature type="compositionally biased region" description="Pro residues" evidence="1">
    <location>
        <begin position="28"/>
        <end position="44"/>
    </location>
</feature>
<keyword evidence="3" id="KW-1185">Reference proteome</keyword>
<name>A0AAV2GS70_9ROSI</name>
<protein>
    <submittedName>
        <fullName evidence="2">Uncharacterized protein</fullName>
    </submittedName>
</protein>
<evidence type="ECO:0000313" key="3">
    <source>
        <dbReference type="Proteomes" id="UP001497516"/>
    </source>
</evidence>
<dbReference type="Proteomes" id="UP001497516">
    <property type="component" value="Chromosome 9"/>
</dbReference>
<sequence length="122" mass="13123">MPHLTSDSTQFACEPPPLHSSSSTGEPLPSPNSSPTCIAPPPLTPSSSSSSISEGEHQLRRLCFEGRSSPRDCLRLHPNLVPDSCRTSASTSGVNVNREKQLQRNLGRFMAVVRLEEGIDGI</sequence>
<accession>A0AAV2GS70</accession>
<dbReference type="EMBL" id="OZ034822">
    <property type="protein sequence ID" value="CAL1413646.1"/>
    <property type="molecule type" value="Genomic_DNA"/>
</dbReference>
<feature type="compositionally biased region" description="Polar residues" evidence="1">
    <location>
        <begin position="1"/>
        <end position="11"/>
    </location>
</feature>
<dbReference type="AlphaFoldDB" id="A0AAV2GS70"/>
<organism evidence="2 3">
    <name type="scientific">Linum trigynum</name>
    <dbReference type="NCBI Taxonomy" id="586398"/>
    <lineage>
        <taxon>Eukaryota</taxon>
        <taxon>Viridiplantae</taxon>
        <taxon>Streptophyta</taxon>
        <taxon>Embryophyta</taxon>
        <taxon>Tracheophyta</taxon>
        <taxon>Spermatophyta</taxon>
        <taxon>Magnoliopsida</taxon>
        <taxon>eudicotyledons</taxon>
        <taxon>Gunneridae</taxon>
        <taxon>Pentapetalae</taxon>
        <taxon>rosids</taxon>
        <taxon>fabids</taxon>
        <taxon>Malpighiales</taxon>
        <taxon>Linaceae</taxon>
        <taxon>Linum</taxon>
    </lineage>
</organism>
<reference evidence="2 3" key="1">
    <citation type="submission" date="2024-04" db="EMBL/GenBank/DDBJ databases">
        <authorList>
            <person name="Fracassetti M."/>
        </authorList>
    </citation>
    <scope>NUCLEOTIDE SEQUENCE [LARGE SCALE GENOMIC DNA]</scope>
</reference>
<gene>
    <name evidence="2" type="ORF">LTRI10_LOCUS52863</name>
</gene>
<proteinExistence type="predicted"/>
<evidence type="ECO:0000313" key="2">
    <source>
        <dbReference type="EMBL" id="CAL1413646.1"/>
    </source>
</evidence>
<feature type="region of interest" description="Disordered" evidence="1">
    <location>
        <begin position="1"/>
        <end position="57"/>
    </location>
</feature>
<evidence type="ECO:0000256" key="1">
    <source>
        <dbReference type="SAM" id="MobiDB-lite"/>
    </source>
</evidence>